<sequence length="170" mass="19565">MTELKWQIDHDDARFIDAVRYYGGEAAMHEIRGRTGLSRGKANHRFDKMEDLGLIDVTKQPYKSGEEKVAHLTGKARREIERGLLNDLQRGMDAGDVDDLISEVRGLRDDLQRVETKVDVLNEAIRDLDDDVEWLDEYVVEWTDEAEGQIIAIRDALDAEFDVDALEYRD</sequence>
<dbReference type="SUPFAM" id="SSF46785">
    <property type="entry name" value="Winged helix' DNA-binding domain"/>
    <property type="match status" value="1"/>
</dbReference>
<evidence type="ECO:0008006" key="4">
    <source>
        <dbReference type="Google" id="ProtNLM"/>
    </source>
</evidence>
<dbReference type="Gene3D" id="1.10.10.10">
    <property type="entry name" value="Winged helix-like DNA-binding domain superfamily/Winged helix DNA-binding domain"/>
    <property type="match status" value="1"/>
</dbReference>
<dbReference type="EMBL" id="CP078063">
    <property type="protein sequence ID" value="UVE49663.1"/>
    <property type="molecule type" value="Genomic_DNA"/>
</dbReference>
<evidence type="ECO:0000256" key="1">
    <source>
        <dbReference type="SAM" id="Coils"/>
    </source>
</evidence>
<protein>
    <recommendedName>
        <fullName evidence="4">Transcriptional regulator</fullName>
    </recommendedName>
</protein>
<keyword evidence="3" id="KW-1185">Reference proteome</keyword>
<organism evidence="2 3">
    <name type="scientific">Haloferax larsenii</name>
    <dbReference type="NCBI Taxonomy" id="302484"/>
    <lineage>
        <taxon>Archaea</taxon>
        <taxon>Methanobacteriati</taxon>
        <taxon>Methanobacteriota</taxon>
        <taxon>Stenosarchaea group</taxon>
        <taxon>Halobacteria</taxon>
        <taxon>Halobacteriales</taxon>
        <taxon>Haloferacaceae</taxon>
        <taxon>Haloferax</taxon>
    </lineage>
</organism>
<reference evidence="2" key="1">
    <citation type="submission" date="2021-07" db="EMBL/GenBank/DDBJ databases">
        <title>Studies on halocins as antimicrobial molecules from haloarchaea.</title>
        <authorList>
            <person name="Kumar S."/>
            <person name="Khare S.K."/>
        </authorList>
    </citation>
    <scope>NUCLEOTIDE SEQUENCE</scope>
    <source>
        <strain evidence="2">NCIM 5678</strain>
    </source>
</reference>
<dbReference type="RefSeq" id="WP_258302089.1">
    <property type="nucleotide sequence ID" value="NZ_CP078063.1"/>
</dbReference>
<evidence type="ECO:0000313" key="3">
    <source>
        <dbReference type="Proteomes" id="UP001058330"/>
    </source>
</evidence>
<dbReference type="InterPro" id="IPR036390">
    <property type="entry name" value="WH_DNA-bd_sf"/>
</dbReference>
<dbReference type="Proteomes" id="UP001058330">
    <property type="component" value="Chromosome"/>
</dbReference>
<evidence type="ECO:0000313" key="2">
    <source>
        <dbReference type="EMBL" id="UVE49663.1"/>
    </source>
</evidence>
<dbReference type="GeneID" id="74529677"/>
<keyword evidence="1" id="KW-0175">Coiled coil</keyword>
<name>A0ABY5RCT2_HALLR</name>
<gene>
    <name evidence="2" type="ORF">KU306_12185</name>
</gene>
<feature type="coiled-coil region" evidence="1">
    <location>
        <begin position="97"/>
        <end position="131"/>
    </location>
</feature>
<proteinExistence type="predicted"/>
<dbReference type="InterPro" id="IPR036388">
    <property type="entry name" value="WH-like_DNA-bd_sf"/>
</dbReference>
<accession>A0ABY5RCT2</accession>